<dbReference type="RefSeq" id="WP_345275536.1">
    <property type="nucleotide sequence ID" value="NZ_BAABJW010000001.1"/>
</dbReference>
<sequence length="78" mass="9259">MTLEEFNKLEFDDKLFAVVDNGVFLDNYVTVDIRMNLYSLDKFYVELIYDSQLNKVVEVRSFKLGVQLDKYISHLDLK</sequence>
<accession>A0ABP9C0V4</accession>
<protein>
    <submittedName>
        <fullName evidence="1">Uncharacterized protein</fullName>
    </submittedName>
</protein>
<organism evidence="1 2">
    <name type="scientific">Litoribaculum gwangyangense</name>
    <dbReference type="NCBI Taxonomy" id="1130722"/>
    <lineage>
        <taxon>Bacteria</taxon>
        <taxon>Pseudomonadati</taxon>
        <taxon>Bacteroidota</taxon>
        <taxon>Flavobacteriia</taxon>
        <taxon>Flavobacteriales</taxon>
        <taxon>Flavobacteriaceae</taxon>
        <taxon>Litoribaculum</taxon>
    </lineage>
</organism>
<name>A0ABP9C0V4_9FLAO</name>
<keyword evidence="2" id="KW-1185">Reference proteome</keyword>
<dbReference type="Proteomes" id="UP001501433">
    <property type="component" value="Unassembled WGS sequence"/>
</dbReference>
<dbReference type="EMBL" id="BAABJW010000001">
    <property type="protein sequence ID" value="GAA4803352.1"/>
    <property type="molecule type" value="Genomic_DNA"/>
</dbReference>
<comment type="caution">
    <text evidence="1">The sequence shown here is derived from an EMBL/GenBank/DDBJ whole genome shotgun (WGS) entry which is preliminary data.</text>
</comment>
<reference evidence="2" key="1">
    <citation type="journal article" date="2019" name="Int. J. Syst. Evol. Microbiol.">
        <title>The Global Catalogue of Microorganisms (GCM) 10K type strain sequencing project: providing services to taxonomists for standard genome sequencing and annotation.</title>
        <authorList>
            <consortium name="The Broad Institute Genomics Platform"/>
            <consortium name="The Broad Institute Genome Sequencing Center for Infectious Disease"/>
            <person name="Wu L."/>
            <person name="Ma J."/>
        </authorList>
    </citation>
    <scope>NUCLEOTIDE SEQUENCE [LARGE SCALE GENOMIC DNA]</scope>
    <source>
        <strain evidence="2">JCM 18325</strain>
    </source>
</reference>
<proteinExistence type="predicted"/>
<evidence type="ECO:0000313" key="1">
    <source>
        <dbReference type="EMBL" id="GAA4803352.1"/>
    </source>
</evidence>
<evidence type="ECO:0000313" key="2">
    <source>
        <dbReference type="Proteomes" id="UP001501433"/>
    </source>
</evidence>
<gene>
    <name evidence="1" type="ORF">GCM10023330_06910</name>
</gene>